<sequence length="233" mass="24324">MTSVLMILSAADHWTLKDGSAHPTGFWAEEFVTPYEVFTGAGWEVTVATPGGRAPTVDQASLAEGAGDPETLEKVKASLDRLDPVLTAPVDLASVTHADFDLVFYPGGHGPLEDLAVDSTSGAILSERVSAGSPLALLCHAPAALLAASETPASSPFAGYRVTGFSNVEEEQVGLAANAPWLLEDKLVELGADYSKAAEPWGSYVVVDRNLYTGQNPQSSAELAERLVADLAG</sequence>
<dbReference type="RefSeq" id="WP_095718923.1">
    <property type="nucleotide sequence ID" value="NZ_NTGA01000024.1"/>
</dbReference>
<keyword evidence="5" id="KW-0315">Glutamine amidotransferase</keyword>
<feature type="domain" description="DJ-1/PfpI" evidence="4">
    <location>
        <begin position="28"/>
        <end position="229"/>
    </location>
</feature>
<dbReference type="SUPFAM" id="SSF52317">
    <property type="entry name" value="Class I glutamine amidotransferase-like"/>
    <property type="match status" value="1"/>
</dbReference>
<dbReference type="Proteomes" id="UP000218810">
    <property type="component" value="Unassembled WGS sequence"/>
</dbReference>
<protein>
    <submittedName>
        <fullName evidence="5">Type 1 glutamine amidotransferase domain-containing protein</fullName>
    </submittedName>
</protein>
<dbReference type="PANTHER" id="PTHR48094:SF11">
    <property type="entry name" value="GLUTATHIONE-INDEPENDENT GLYOXALASE HSP31-RELATED"/>
    <property type="match status" value="1"/>
</dbReference>
<dbReference type="AlphaFoldDB" id="A0A2A2WN19"/>
<dbReference type="Gene3D" id="3.40.50.880">
    <property type="match status" value="1"/>
</dbReference>
<dbReference type="CDD" id="cd03141">
    <property type="entry name" value="GATase1_Hsp31_like"/>
    <property type="match status" value="1"/>
</dbReference>
<keyword evidence="1" id="KW-0346">Stress response</keyword>
<dbReference type="EMBL" id="NTGA01000024">
    <property type="protein sequence ID" value="PAY22433.1"/>
    <property type="molecule type" value="Genomic_DNA"/>
</dbReference>
<dbReference type="PANTHER" id="PTHR48094">
    <property type="entry name" value="PROTEIN/NUCLEIC ACID DEGLYCASE DJ-1-RELATED"/>
    <property type="match status" value="1"/>
</dbReference>
<evidence type="ECO:0000256" key="1">
    <source>
        <dbReference type="ARBA" id="ARBA00023016"/>
    </source>
</evidence>
<evidence type="ECO:0000256" key="3">
    <source>
        <dbReference type="ARBA" id="ARBA00038493"/>
    </source>
</evidence>
<dbReference type="GO" id="GO:0016740">
    <property type="term" value="F:transferase activity"/>
    <property type="evidence" value="ECO:0007669"/>
    <property type="project" value="UniProtKB-KW"/>
</dbReference>
<keyword evidence="2" id="KW-0456">Lyase</keyword>
<proteinExistence type="inferred from homology"/>
<comment type="caution">
    <text evidence="5">The sequence shown here is derived from an EMBL/GenBank/DDBJ whole genome shotgun (WGS) entry which is preliminary data.</text>
</comment>
<evidence type="ECO:0000313" key="5">
    <source>
        <dbReference type="EMBL" id="PAY22433.1"/>
    </source>
</evidence>
<keyword evidence="5" id="KW-0808">Transferase</keyword>
<organism evidence="5 6">
    <name type="scientific">Dietzia natronolimnaea</name>
    <dbReference type="NCBI Taxonomy" id="161920"/>
    <lineage>
        <taxon>Bacteria</taxon>
        <taxon>Bacillati</taxon>
        <taxon>Actinomycetota</taxon>
        <taxon>Actinomycetes</taxon>
        <taxon>Mycobacteriales</taxon>
        <taxon>Dietziaceae</taxon>
        <taxon>Dietzia</taxon>
    </lineage>
</organism>
<dbReference type="InterPro" id="IPR050325">
    <property type="entry name" value="Prot/Nucl_acid_deglycase"/>
</dbReference>
<dbReference type="GO" id="GO:0005737">
    <property type="term" value="C:cytoplasm"/>
    <property type="evidence" value="ECO:0007669"/>
    <property type="project" value="TreeGrafter"/>
</dbReference>
<dbReference type="OrthoDB" id="9792284at2"/>
<dbReference type="GO" id="GO:0019172">
    <property type="term" value="F:glyoxalase III activity"/>
    <property type="evidence" value="ECO:0007669"/>
    <property type="project" value="TreeGrafter"/>
</dbReference>
<comment type="similarity">
    <text evidence="3">Belongs to the peptidase C56 family. HSP31-like subfamily.</text>
</comment>
<dbReference type="InterPro" id="IPR029062">
    <property type="entry name" value="Class_I_gatase-like"/>
</dbReference>
<dbReference type="InterPro" id="IPR002818">
    <property type="entry name" value="DJ-1/PfpI"/>
</dbReference>
<gene>
    <name evidence="5" type="ORF">CEY15_13705</name>
</gene>
<dbReference type="GO" id="GO:0019243">
    <property type="term" value="P:methylglyoxal catabolic process to D-lactate via S-lactoyl-glutathione"/>
    <property type="evidence" value="ECO:0007669"/>
    <property type="project" value="TreeGrafter"/>
</dbReference>
<evidence type="ECO:0000313" key="6">
    <source>
        <dbReference type="Proteomes" id="UP000218810"/>
    </source>
</evidence>
<name>A0A2A2WN19_9ACTN</name>
<reference evidence="6" key="1">
    <citation type="submission" date="2017-09" db="EMBL/GenBank/DDBJ databases">
        <authorList>
            <person name="Zhang Y."/>
            <person name="Huang X."/>
            <person name="Liu J."/>
            <person name="Lu L."/>
            <person name="Peng K."/>
        </authorList>
    </citation>
    <scope>NUCLEOTIDE SEQUENCE [LARGE SCALE GENOMIC DNA]</scope>
    <source>
        <strain evidence="6">S-XJ-1</strain>
    </source>
</reference>
<accession>A0A2A2WN19</accession>
<evidence type="ECO:0000256" key="2">
    <source>
        <dbReference type="ARBA" id="ARBA00023239"/>
    </source>
</evidence>
<evidence type="ECO:0000259" key="4">
    <source>
        <dbReference type="Pfam" id="PF01965"/>
    </source>
</evidence>
<keyword evidence="6" id="KW-1185">Reference proteome</keyword>
<dbReference type="Pfam" id="PF01965">
    <property type="entry name" value="DJ-1_PfpI"/>
    <property type="match status" value="1"/>
</dbReference>